<dbReference type="EC" id="2.7.11.1" evidence="1"/>
<name>A0A5E8BJW7_9ASCO</name>
<evidence type="ECO:0000256" key="6">
    <source>
        <dbReference type="ARBA" id="ARBA00022777"/>
    </source>
</evidence>
<dbReference type="AlphaFoldDB" id="A0A5E8BJW7"/>
<feature type="domain" description="Protein kinase" evidence="13">
    <location>
        <begin position="689"/>
        <end position="950"/>
    </location>
</feature>
<evidence type="ECO:0000313" key="15">
    <source>
        <dbReference type="EMBL" id="VVT51872.1"/>
    </source>
</evidence>
<accession>A0A5E8BJW7</accession>
<evidence type="ECO:0000256" key="8">
    <source>
        <dbReference type="ARBA" id="ARBA00047899"/>
    </source>
</evidence>
<feature type="compositionally biased region" description="Low complexity" evidence="12">
    <location>
        <begin position="64"/>
        <end position="80"/>
    </location>
</feature>
<evidence type="ECO:0000256" key="4">
    <source>
        <dbReference type="ARBA" id="ARBA00022679"/>
    </source>
</evidence>
<dbReference type="FunFam" id="3.30.200.20:FF:000116">
    <property type="entry name" value="Non-specific serine/threonine protein kinase"/>
    <property type="match status" value="1"/>
</dbReference>
<dbReference type="SUPFAM" id="SSF49562">
    <property type="entry name" value="C2 domain (Calcium/lipid-binding domain, CaLB)"/>
    <property type="match status" value="1"/>
</dbReference>
<feature type="compositionally biased region" description="Basic residues" evidence="12">
    <location>
        <begin position="90"/>
        <end position="104"/>
    </location>
</feature>
<evidence type="ECO:0000256" key="1">
    <source>
        <dbReference type="ARBA" id="ARBA00012513"/>
    </source>
</evidence>
<feature type="region of interest" description="Disordered" evidence="12">
    <location>
        <begin position="518"/>
        <end position="610"/>
    </location>
</feature>
<feature type="compositionally biased region" description="Low complexity" evidence="12">
    <location>
        <begin position="109"/>
        <end position="150"/>
    </location>
</feature>
<reference evidence="15 16" key="1">
    <citation type="submission" date="2019-09" db="EMBL/GenBank/DDBJ databases">
        <authorList>
            <person name="Brejova B."/>
        </authorList>
    </citation>
    <scope>NUCLEOTIDE SEQUENCE [LARGE SCALE GENOMIC DNA]</scope>
</reference>
<feature type="region of interest" description="Disordered" evidence="12">
    <location>
        <begin position="470"/>
        <end position="491"/>
    </location>
</feature>
<dbReference type="GeneID" id="43582059"/>
<dbReference type="PROSITE" id="PS51285">
    <property type="entry name" value="AGC_KINASE_CTER"/>
    <property type="match status" value="1"/>
</dbReference>
<dbReference type="InterPro" id="IPR035892">
    <property type="entry name" value="C2_domain_sf"/>
</dbReference>
<evidence type="ECO:0000256" key="12">
    <source>
        <dbReference type="SAM" id="MobiDB-lite"/>
    </source>
</evidence>
<dbReference type="InterPro" id="IPR000008">
    <property type="entry name" value="C2_dom"/>
</dbReference>
<dbReference type="RefSeq" id="XP_031853850.1">
    <property type="nucleotide sequence ID" value="XM_031997959.1"/>
</dbReference>
<evidence type="ECO:0000256" key="3">
    <source>
        <dbReference type="ARBA" id="ARBA00022553"/>
    </source>
</evidence>
<evidence type="ECO:0000256" key="11">
    <source>
        <dbReference type="PROSITE-ProRule" id="PRU10141"/>
    </source>
</evidence>
<feature type="compositionally biased region" description="Pro residues" evidence="12">
    <location>
        <begin position="151"/>
        <end position="162"/>
    </location>
</feature>
<dbReference type="InterPro" id="IPR011009">
    <property type="entry name" value="Kinase-like_dom_sf"/>
</dbReference>
<dbReference type="InterPro" id="IPR017892">
    <property type="entry name" value="Pkinase_C"/>
</dbReference>
<feature type="binding site" evidence="11">
    <location>
        <position position="718"/>
    </location>
    <ligand>
        <name>ATP</name>
        <dbReference type="ChEBI" id="CHEBI:30616"/>
    </ligand>
</feature>
<keyword evidence="16" id="KW-1185">Reference proteome</keyword>
<dbReference type="Gene3D" id="1.10.510.10">
    <property type="entry name" value="Transferase(Phosphotransferase) domain 1"/>
    <property type="match status" value="1"/>
</dbReference>
<dbReference type="InterPro" id="IPR017441">
    <property type="entry name" value="Protein_kinase_ATP_BS"/>
</dbReference>
<dbReference type="OrthoDB" id="63267at2759"/>
<dbReference type="InterPro" id="IPR000961">
    <property type="entry name" value="AGC-kinase_C"/>
</dbReference>
<evidence type="ECO:0000256" key="7">
    <source>
        <dbReference type="ARBA" id="ARBA00022840"/>
    </source>
</evidence>
<feature type="compositionally biased region" description="Low complexity" evidence="12">
    <location>
        <begin position="348"/>
        <end position="374"/>
    </location>
</feature>
<dbReference type="FunFam" id="1.10.510.10:FF:000008">
    <property type="entry name" value="Non-specific serine/threonine protein kinase"/>
    <property type="match status" value="1"/>
</dbReference>
<dbReference type="SMART" id="SM00220">
    <property type="entry name" value="S_TKc"/>
    <property type="match status" value="1"/>
</dbReference>
<keyword evidence="7 11" id="KW-0067">ATP-binding</keyword>
<keyword evidence="5 11" id="KW-0547">Nucleotide-binding</keyword>
<feature type="compositionally biased region" description="Low complexity" evidence="12">
    <location>
        <begin position="479"/>
        <end position="491"/>
    </location>
</feature>
<protein>
    <recommendedName>
        <fullName evidence="10">Serine/threonine-protein kinase SCH9</fullName>
        <ecNumber evidence="1">2.7.11.1</ecNumber>
    </recommendedName>
</protein>
<evidence type="ECO:0000256" key="2">
    <source>
        <dbReference type="ARBA" id="ARBA00022527"/>
    </source>
</evidence>
<organism evidence="15 16">
    <name type="scientific">Magnusiomyces paraingens</name>
    <dbReference type="NCBI Taxonomy" id="2606893"/>
    <lineage>
        <taxon>Eukaryota</taxon>
        <taxon>Fungi</taxon>
        <taxon>Dikarya</taxon>
        <taxon>Ascomycota</taxon>
        <taxon>Saccharomycotina</taxon>
        <taxon>Dipodascomycetes</taxon>
        <taxon>Dipodascales</taxon>
        <taxon>Dipodascaceae</taxon>
        <taxon>Magnusiomyces</taxon>
    </lineage>
</organism>
<feature type="region of interest" description="Disordered" evidence="12">
    <location>
        <begin position="64"/>
        <end position="217"/>
    </location>
</feature>
<dbReference type="Pfam" id="PF00069">
    <property type="entry name" value="Pkinase"/>
    <property type="match status" value="1"/>
</dbReference>
<evidence type="ECO:0000259" key="13">
    <source>
        <dbReference type="PROSITE" id="PS50011"/>
    </source>
</evidence>
<keyword evidence="6" id="KW-0418">Kinase</keyword>
<evidence type="ECO:0000256" key="5">
    <source>
        <dbReference type="ARBA" id="ARBA00022741"/>
    </source>
</evidence>
<dbReference type="SMART" id="SM00133">
    <property type="entry name" value="S_TK_X"/>
    <property type="match status" value="1"/>
</dbReference>
<proteinExistence type="predicted"/>
<keyword evidence="3" id="KW-0597">Phosphoprotein</keyword>
<dbReference type="GO" id="GO:0106310">
    <property type="term" value="F:protein serine kinase activity"/>
    <property type="evidence" value="ECO:0007669"/>
    <property type="project" value="RHEA"/>
</dbReference>
<dbReference type="EMBL" id="CABVLU010000002">
    <property type="protein sequence ID" value="VVT51872.1"/>
    <property type="molecule type" value="Genomic_DNA"/>
</dbReference>
<dbReference type="Proteomes" id="UP000398389">
    <property type="component" value="Unassembled WGS sequence"/>
</dbReference>
<dbReference type="SUPFAM" id="SSF56112">
    <property type="entry name" value="Protein kinase-like (PK-like)"/>
    <property type="match status" value="1"/>
</dbReference>
<feature type="compositionally biased region" description="Low complexity" evidence="12">
    <location>
        <begin position="246"/>
        <end position="278"/>
    </location>
</feature>
<feature type="domain" description="AGC-kinase C-terminal" evidence="14">
    <location>
        <begin position="951"/>
        <end position="1027"/>
    </location>
</feature>
<gene>
    <name evidence="15" type="ORF">SAPINGB_P003241</name>
</gene>
<evidence type="ECO:0000313" key="16">
    <source>
        <dbReference type="Proteomes" id="UP000398389"/>
    </source>
</evidence>
<feature type="region of interest" description="Disordered" evidence="12">
    <location>
        <begin position="246"/>
        <end position="313"/>
    </location>
</feature>
<dbReference type="Gene3D" id="2.60.40.150">
    <property type="entry name" value="C2 domain"/>
    <property type="match status" value="1"/>
</dbReference>
<evidence type="ECO:0000259" key="14">
    <source>
        <dbReference type="PROSITE" id="PS51285"/>
    </source>
</evidence>
<dbReference type="Pfam" id="PF00433">
    <property type="entry name" value="Pkinase_C"/>
    <property type="match status" value="1"/>
</dbReference>
<feature type="compositionally biased region" description="Low complexity" evidence="12">
    <location>
        <begin position="184"/>
        <end position="209"/>
    </location>
</feature>
<dbReference type="InterPro" id="IPR000719">
    <property type="entry name" value="Prot_kinase_dom"/>
</dbReference>
<dbReference type="InterPro" id="IPR008271">
    <property type="entry name" value="Ser/Thr_kinase_AS"/>
</dbReference>
<dbReference type="Gene3D" id="3.30.200.20">
    <property type="entry name" value="Phosphorylase Kinase, domain 1"/>
    <property type="match status" value="1"/>
</dbReference>
<dbReference type="PROSITE" id="PS50011">
    <property type="entry name" value="PROTEIN_KINASE_DOM"/>
    <property type="match status" value="1"/>
</dbReference>
<comment type="catalytic activity">
    <reaction evidence="8">
        <text>L-threonyl-[protein] + ATP = O-phospho-L-threonyl-[protein] + ADP + H(+)</text>
        <dbReference type="Rhea" id="RHEA:46608"/>
        <dbReference type="Rhea" id="RHEA-COMP:11060"/>
        <dbReference type="Rhea" id="RHEA-COMP:11605"/>
        <dbReference type="ChEBI" id="CHEBI:15378"/>
        <dbReference type="ChEBI" id="CHEBI:30013"/>
        <dbReference type="ChEBI" id="CHEBI:30616"/>
        <dbReference type="ChEBI" id="CHEBI:61977"/>
        <dbReference type="ChEBI" id="CHEBI:456216"/>
        <dbReference type="EC" id="2.7.11.1"/>
    </reaction>
</comment>
<dbReference type="PROSITE" id="PS00108">
    <property type="entry name" value="PROTEIN_KINASE_ST"/>
    <property type="match status" value="1"/>
</dbReference>
<feature type="compositionally biased region" description="Low complexity" evidence="12">
    <location>
        <begin position="520"/>
        <end position="606"/>
    </location>
</feature>
<keyword evidence="4" id="KW-0808">Transferase</keyword>
<sequence>MPAVGVPFISVSRPARPVIVVPPISATTSADYSAYTAYTTTTTTTTTTTKPTLCSLPSAAFCSTSTTQQQQQQQQQQQHRPPSPPSPPPTHHHHNHHNHNHQHNKNFFLLPPTTSKPSSTTNSATNPSTLSNSSTIATTTTIITNTTSLLPSPPLSSSPSPSPSFSSQNTQPLNPSPLDPFHIPSSSTSFFNPPTTTSPLYKDNNNNNNKITPLPNPSSAVFQPATASTAAIASTVSSAAASAAASITESTTSTTSSTTSTKSSKSSKSSKSTKSTSSPLSTYHSPIIHSAILPSPTPLQPSSPCLGPAPDSSPSLCATTASPIFAYPPLAPSAKRLLAFVNPPKPSTPSSASSTTSSSSSSSSSSSHNIPPTSSIPPLKRFLYSSAALFSLKMDPHSASKPTTTSLSNVATPTTANESVRGKLKVRIIEAHNILVLSPNPCPYVVCTFGSSEFITQAANGATYIPQSLEASPGGSGSAGDSSTMSSVSSGIAIPSKTSTLRQSSNLTLSGIYNKIKGGPANPASSNTTTPNSSTNTNTSNTNTNTNTNTTAATATATTNNNNNNSHNSHSSNTSNTSNSNTSTTGPAASSASSTASSNSSPSNPTWSDEAQFDVTNETAELDISIYDANSADAFLGRVLIQTNLAKETHFDKWLRLESRFDSARVTGEVRVQMTYEPTRNKRIGPDDFEVLRLVGKGTFGQVYQVRKRDTHRIYAMKVLSKKVIVQKKEIAHTIGERDILVRTALADSNFIVGLKFSFQTPSDLYLVTDYMSGGELFWHLQKEGRFSEERAKFYIAELIIALEHLHDNDIVYRDLKPENILLDANGHIALCDFGLSKANLSDNGTTNTFCGTTEYLAPEVLLDDKGYTKMVDFWSLGVLVFEMCCGWSPFYHEDVQQMYKNIAFGKVRFPKDALSAEGRNFVKGLLNRNPKHRLGANGDARELRAHPFFVDIDWDQLATKMIPPPFKPVIVSETDTSNFDPEFTQASTSVLKRGFLPLGSTPLSPGIQANFQGFTYVDESSMDQHLAASMSVSEMMHSGSLTGISRIPDDGDIELYDDNDIENTVEYNSRHGLSNNKLLDEDDVGMLDDDDGFVNGQQFEM</sequence>
<dbReference type="GO" id="GO:0005524">
    <property type="term" value="F:ATP binding"/>
    <property type="evidence" value="ECO:0007669"/>
    <property type="project" value="UniProtKB-UniRule"/>
</dbReference>
<dbReference type="PROSITE" id="PS00107">
    <property type="entry name" value="PROTEIN_KINASE_ATP"/>
    <property type="match status" value="1"/>
</dbReference>
<evidence type="ECO:0000256" key="9">
    <source>
        <dbReference type="ARBA" id="ARBA00048679"/>
    </source>
</evidence>
<dbReference type="PANTHER" id="PTHR24351">
    <property type="entry name" value="RIBOSOMAL PROTEIN S6 KINASE"/>
    <property type="match status" value="1"/>
</dbReference>
<dbReference type="SMART" id="SM00239">
    <property type="entry name" value="C2"/>
    <property type="match status" value="1"/>
</dbReference>
<comment type="catalytic activity">
    <reaction evidence="9">
        <text>L-seryl-[protein] + ATP = O-phospho-L-seryl-[protein] + ADP + H(+)</text>
        <dbReference type="Rhea" id="RHEA:17989"/>
        <dbReference type="Rhea" id="RHEA-COMP:9863"/>
        <dbReference type="Rhea" id="RHEA-COMP:11604"/>
        <dbReference type="ChEBI" id="CHEBI:15378"/>
        <dbReference type="ChEBI" id="CHEBI:29999"/>
        <dbReference type="ChEBI" id="CHEBI:30616"/>
        <dbReference type="ChEBI" id="CHEBI:83421"/>
        <dbReference type="ChEBI" id="CHEBI:456216"/>
        <dbReference type="EC" id="2.7.11.1"/>
    </reaction>
</comment>
<dbReference type="Pfam" id="PF00168">
    <property type="entry name" value="C2"/>
    <property type="match status" value="1"/>
</dbReference>
<dbReference type="GO" id="GO:0004674">
    <property type="term" value="F:protein serine/threonine kinase activity"/>
    <property type="evidence" value="ECO:0007669"/>
    <property type="project" value="UniProtKB-KW"/>
</dbReference>
<evidence type="ECO:0000256" key="10">
    <source>
        <dbReference type="ARBA" id="ARBA00074478"/>
    </source>
</evidence>
<feature type="region of interest" description="Disordered" evidence="12">
    <location>
        <begin position="341"/>
        <end position="374"/>
    </location>
</feature>
<keyword evidence="2" id="KW-0723">Serine/threonine-protein kinase</keyword>